<protein>
    <recommendedName>
        <fullName evidence="3">CoA carboxyltransferase N-terminal domain-containing protein</fullName>
    </recommendedName>
</protein>
<accession>A0AAF0XGQ8</accession>
<dbReference type="InterPro" id="IPR029045">
    <property type="entry name" value="ClpP/crotonase-like_dom_sf"/>
</dbReference>
<evidence type="ECO:0000256" key="2">
    <source>
        <dbReference type="ARBA" id="ARBA00022771"/>
    </source>
</evidence>
<reference evidence="4" key="2">
    <citation type="submission" date="2022-03" db="EMBL/GenBank/DDBJ databases">
        <title>Draft title - Genomic analysis of global carrot germplasm unveils the trajectory of domestication and the origin of high carotenoid orange carrot.</title>
        <authorList>
            <person name="Iorizzo M."/>
            <person name="Ellison S."/>
            <person name="Senalik D."/>
            <person name="Macko-Podgorni A."/>
            <person name="Grzebelus D."/>
            <person name="Bostan H."/>
            <person name="Rolling W."/>
            <person name="Curaba J."/>
            <person name="Simon P."/>
        </authorList>
    </citation>
    <scope>NUCLEOTIDE SEQUENCE</scope>
    <source>
        <tissue evidence="4">Leaf</tissue>
    </source>
</reference>
<proteinExistence type="predicted"/>
<sequence>MNLCEQCGYHLKMSSSNRIELSKDPDTWDEPYKDHIDSYQRKKGLMEAVQTGIGQLNGIPIALRVMDFQFMGVISLLPNPTLNITFAGKRVTEQTLNKTVPEGSRATDYLFLLGSTPSFL</sequence>
<dbReference type="PANTHER" id="PTHR42995">
    <property type="entry name" value="ACETYL-COENZYME A CARBOXYLASE CARBOXYL TRANSFERASE SUBUNIT BETA, CHLOROPLASTIC"/>
    <property type="match status" value="1"/>
</dbReference>
<reference evidence="4" key="1">
    <citation type="journal article" date="2016" name="Nat. Genet.">
        <title>A high-quality carrot genome assembly provides new insights into carotenoid accumulation and asterid genome evolution.</title>
        <authorList>
            <person name="Iorizzo M."/>
            <person name="Ellison S."/>
            <person name="Senalik D."/>
            <person name="Zeng P."/>
            <person name="Satapoomin P."/>
            <person name="Huang J."/>
            <person name="Bowman M."/>
            <person name="Iovene M."/>
            <person name="Sanseverino W."/>
            <person name="Cavagnaro P."/>
            <person name="Yildiz M."/>
            <person name="Macko-Podgorni A."/>
            <person name="Moranska E."/>
            <person name="Grzebelus E."/>
            <person name="Grzebelus D."/>
            <person name="Ashrafi H."/>
            <person name="Zheng Z."/>
            <person name="Cheng S."/>
            <person name="Spooner D."/>
            <person name="Van Deynze A."/>
            <person name="Simon P."/>
        </authorList>
    </citation>
    <scope>NUCLEOTIDE SEQUENCE</scope>
    <source>
        <tissue evidence="4">Leaf</tissue>
    </source>
</reference>
<dbReference type="GO" id="GO:0016740">
    <property type="term" value="F:transferase activity"/>
    <property type="evidence" value="ECO:0007669"/>
    <property type="project" value="UniProtKB-KW"/>
</dbReference>
<keyword evidence="2" id="KW-0479">Metal-binding</keyword>
<dbReference type="GO" id="GO:0006633">
    <property type="term" value="P:fatty acid biosynthetic process"/>
    <property type="evidence" value="ECO:0007669"/>
    <property type="project" value="TreeGrafter"/>
</dbReference>
<dbReference type="GO" id="GO:0008270">
    <property type="term" value="F:zinc ion binding"/>
    <property type="evidence" value="ECO:0007669"/>
    <property type="project" value="UniProtKB-KW"/>
</dbReference>
<keyword evidence="2" id="KW-0863">Zinc-finger</keyword>
<feature type="domain" description="CoA carboxyltransferase N-terminal" evidence="3">
    <location>
        <begin position="1"/>
        <end position="72"/>
    </location>
</feature>
<evidence type="ECO:0000313" key="5">
    <source>
        <dbReference type="Proteomes" id="UP000077755"/>
    </source>
</evidence>
<keyword evidence="2" id="KW-0862">Zinc</keyword>
<organism evidence="4 5">
    <name type="scientific">Daucus carota subsp. sativus</name>
    <name type="common">Carrot</name>
    <dbReference type="NCBI Taxonomy" id="79200"/>
    <lineage>
        <taxon>Eukaryota</taxon>
        <taxon>Viridiplantae</taxon>
        <taxon>Streptophyta</taxon>
        <taxon>Embryophyta</taxon>
        <taxon>Tracheophyta</taxon>
        <taxon>Spermatophyta</taxon>
        <taxon>Magnoliopsida</taxon>
        <taxon>eudicotyledons</taxon>
        <taxon>Gunneridae</taxon>
        <taxon>Pentapetalae</taxon>
        <taxon>asterids</taxon>
        <taxon>campanulids</taxon>
        <taxon>Apiales</taxon>
        <taxon>Apiaceae</taxon>
        <taxon>Apioideae</taxon>
        <taxon>Scandiceae</taxon>
        <taxon>Daucinae</taxon>
        <taxon>Daucus</taxon>
        <taxon>Daucus sect. Daucus</taxon>
    </lineage>
</organism>
<gene>
    <name evidence="4" type="ORF">DCAR_0727176</name>
</gene>
<dbReference type="SUPFAM" id="SSF52096">
    <property type="entry name" value="ClpP/crotonase"/>
    <property type="match status" value="1"/>
</dbReference>
<evidence type="ECO:0000256" key="1">
    <source>
        <dbReference type="ARBA" id="ARBA00022679"/>
    </source>
</evidence>
<dbReference type="GO" id="GO:0003989">
    <property type="term" value="F:acetyl-CoA carboxylase activity"/>
    <property type="evidence" value="ECO:0007669"/>
    <property type="project" value="TreeGrafter"/>
</dbReference>
<dbReference type="AlphaFoldDB" id="A0AAF0XGQ8"/>
<dbReference type="GO" id="GO:2001295">
    <property type="term" value="P:malonyl-CoA biosynthetic process"/>
    <property type="evidence" value="ECO:0007669"/>
    <property type="project" value="TreeGrafter"/>
</dbReference>
<evidence type="ECO:0000313" key="4">
    <source>
        <dbReference type="EMBL" id="WOH07743.1"/>
    </source>
</evidence>
<evidence type="ECO:0000259" key="3">
    <source>
        <dbReference type="PROSITE" id="PS50980"/>
    </source>
</evidence>
<dbReference type="InterPro" id="IPR011762">
    <property type="entry name" value="COA_CT_N"/>
</dbReference>
<dbReference type="Gene3D" id="3.90.226.10">
    <property type="entry name" value="2-enoyl-CoA Hydratase, Chain A, domain 1"/>
    <property type="match status" value="1"/>
</dbReference>
<dbReference type="EMBL" id="CP093349">
    <property type="protein sequence ID" value="WOH07743.1"/>
    <property type="molecule type" value="Genomic_DNA"/>
</dbReference>
<dbReference type="PANTHER" id="PTHR42995:SF5">
    <property type="entry name" value="ACETYL-COENZYME A CARBOXYLASE CARBOXYL TRANSFERASE SUBUNIT BETA, CHLOROPLASTIC"/>
    <property type="match status" value="1"/>
</dbReference>
<dbReference type="PROSITE" id="PS50980">
    <property type="entry name" value="COA_CT_NTER"/>
    <property type="match status" value="1"/>
</dbReference>
<keyword evidence="1" id="KW-0808">Transferase</keyword>
<name>A0AAF0XGQ8_DAUCS</name>
<dbReference type="Proteomes" id="UP000077755">
    <property type="component" value="Chromosome 7"/>
</dbReference>
<keyword evidence="5" id="KW-1185">Reference proteome</keyword>